<dbReference type="Pfam" id="PF01825">
    <property type="entry name" value="GPS"/>
    <property type="match status" value="1"/>
</dbReference>
<dbReference type="PRINTS" id="PR00249">
    <property type="entry name" value="GPCRSECRETIN"/>
</dbReference>
<keyword evidence="9 15" id="KW-1015">Disulfide bond</keyword>
<dbReference type="FunFam" id="1.20.1070.10:FF:000052">
    <property type="entry name" value="Adhesion G-protein coupled receptor G6"/>
    <property type="match status" value="1"/>
</dbReference>
<feature type="transmembrane region" description="Helical" evidence="17">
    <location>
        <begin position="880"/>
        <end position="904"/>
    </location>
</feature>
<keyword evidence="7" id="KW-0297">G-protein coupled receptor</keyword>
<comment type="subcellular location">
    <subcellularLocation>
        <location evidence="1">Cell membrane</location>
        <topology evidence="1">Multi-pass membrane protein</topology>
    </subcellularLocation>
</comment>
<dbReference type="InterPro" id="IPR000859">
    <property type="entry name" value="CUB_dom"/>
</dbReference>
<dbReference type="GO" id="GO:0004930">
    <property type="term" value="F:G protein-coupled receptor activity"/>
    <property type="evidence" value="ECO:0007669"/>
    <property type="project" value="UniProtKB-KW"/>
</dbReference>
<feature type="region of interest" description="Disordered" evidence="16">
    <location>
        <begin position="1136"/>
        <end position="1165"/>
    </location>
</feature>
<dbReference type="InterPro" id="IPR017983">
    <property type="entry name" value="GPCR_2_secretin-like_CS"/>
</dbReference>
<evidence type="ECO:0000256" key="6">
    <source>
        <dbReference type="ARBA" id="ARBA00022989"/>
    </source>
</evidence>
<sequence length="1205" mass="131348">CSSCDLVLTEVQGSFTSPCYPQLYPNSQSCRWTMQAPAGFVIQLTFLDFNLEESSGCNYDSVVVATGSGDIKFCGPTANGLTLNSTGNVMKLRFTSDFSVQKKGFAVSFKRVAVALRNQKVLVTSGNSHVTELSDSVSMPTLSQFTLCLEVERLSDKQSTKGVFTYSDANDDVALSIGTDGNGMQLVVDGVSCLLDPALAAADIALSMKMLCFTWASASGQVGVYSDSGYNAKACPVSAGHTVASGGHFRLGGQHNFNGHVYNLRLWDFAMTTQQLQALSCDQVGNVVDWDNSYWNIPSSLAQTDTALSCTLILLPTAKFLRSQLNTHTLRTTPPNPPRTGPPRVTPRPPTAVNHVESLVREGLFYRVSFAVEDVAAALSRAEVEEAVASWLNQTFQNWTHAVAMDHISVITVCLGLLRVQPVPQSPTRYGCQALLVYYHATNQSLSAAAVSARLSASEAQVGSGLQVQPADVTPIGNCPEENPLHYRWPESRPTATQILPCFPNKDQSTSRTCWLDPDSLAASWSPADLGNCTANAAEVADQLSDITSNELTNQEVSQVVMKVKQLVGVANISGALASTVVTILSNVLSSSETALAPTSETALKTVDELVQKLEFQGPSISITSRHLAVGVSSFSAATFNGTSFSAFLEPNTSEPQVAIHFEDRRDPLAQVTLPASLLSGAALTEAELSSTSRINFMFFSSTNLFQRQQAGRALVSYVVASSVGNLSIRDLMEPVRIQIAHLSEQEVLSPVCVFWDFSMSGGAGGWNGSGCRVSAESTSSRTVCLCDHLTHFGILLVRPWTSTACPRTSTPQNNQILTFITYVGCGISSVFSAATLLTYIAFEKLRRDYPSKILMNLSTSLLFLNMVFLLDGWLASLHIRWLCLGVAALLHYFLLTSFTWMGLESIHMYIALVKVFNTYIRRYILKFCIVGWGLPALLVGIVVASDKDSYGPKENDTAPSAASEFCWIKAPLVFYTTCVGYFCLVFLLNVAMFVVVMLQICGRNGKRSNRTLREEVLRNLRSVVSLTFLLGMTWGFALFAWGPVSLAFMYLFSIFNSLQGLFIFIFHCALKENVQKQWRRYLCCGRFRLSENSDWSKTATNNTKKVSSEHLGKSVSSSSCGSGATSWTSKAKAGLNPFSKRHSSADKRFSSQTNPKSSSASSSEVQILPVSQMIDKVKDYCSTRSDNFYKNILMSDSFTHSTKF</sequence>
<dbReference type="Gene3D" id="2.60.120.200">
    <property type="match status" value="1"/>
</dbReference>
<evidence type="ECO:0000259" key="19">
    <source>
        <dbReference type="PROSITE" id="PS50221"/>
    </source>
</evidence>
<feature type="domain" description="Pentraxin (PTX)" evidence="21">
    <location>
        <begin position="116"/>
        <end position="310"/>
    </location>
</feature>
<keyword evidence="11" id="KW-0325">Glycoprotein</keyword>
<keyword evidence="3" id="KW-1003">Cell membrane</keyword>
<dbReference type="FunFam" id="2.60.120.290:FF:000013">
    <property type="entry name" value="Membrane frizzled-related protein"/>
    <property type="match status" value="1"/>
</dbReference>
<evidence type="ECO:0000256" key="11">
    <source>
        <dbReference type="ARBA" id="ARBA00023180"/>
    </source>
</evidence>
<dbReference type="AlphaFoldDB" id="H3C3V5"/>
<evidence type="ECO:0000259" key="20">
    <source>
        <dbReference type="PROSITE" id="PS50261"/>
    </source>
</evidence>
<dbReference type="GO" id="GO:0007189">
    <property type="term" value="P:adenylate cyclase-activating G protein-coupled receptor signaling pathway"/>
    <property type="evidence" value="ECO:0007669"/>
    <property type="project" value="TreeGrafter"/>
</dbReference>
<evidence type="ECO:0000256" key="7">
    <source>
        <dbReference type="ARBA" id="ARBA00023040"/>
    </source>
</evidence>
<feature type="compositionally biased region" description="Pro residues" evidence="16">
    <location>
        <begin position="334"/>
        <end position="349"/>
    </location>
</feature>
<dbReference type="PANTHER" id="PTHR12011">
    <property type="entry name" value="ADHESION G-PROTEIN COUPLED RECEPTOR"/>
    <property type="match status" value="1"/>
</dbReference>
<feature type="disulfide bond" evidence="15">
    <location>
        <begin position="57"/>
        <end position="74"/>
    </location>
</feature>
<dbReference type="SMART" id="SM00042">
    <property type="entry name" value="CUB"/>
    <property type="match status" value="1"/>
</dbReference>
<keyword evidence="10" id="KW-0675">Receptor</keyword>
<dbReference type="SUPFAM" id="SSF81321">
    <property type="entry name" value="Family A G protein-coupled receptor-like"/>
    <property type="match status" value="1"/>
</dbReference>
<dbReference type="FunCoup" id="H3C3V5">
    <property type="interactions" value="429"/>
</dbReference>
<evidence type="ECO:0000256" key="1">
    <source>
        <dbReference type="ARBA" id="ARBA00004651"/>
    </source>
</evidence>
<name>H3C3V5_TETNG</name>
<evidence type="ECO:0000256" key="9">
    <source>
        <dbReference type="ARBA" id="ARBA00023157"/>
    </source>
</evidence>
<evidence type="ECO:0000256" key="8">
    <source>
        <dbReference type="ARBA" id="ARBA00023136"/>
    </source>
</evidence>
<dbReference type="SMART" id="SM00303">
    <property type="entry name" value="GPS"/>
    <property type="match status" value="1"/>
</dbReference>
<keyword evidence="23" id="KW-1185">Reference proteome</keyword>
<feature type="transmembrane region" description="Helical" evidence="17">
    <location>
        <begin position="820"/>
        <end position="843"/>
    </location>
</feature>
<dbReference type="GO" id="GO:0060347">
    <property type="term" value="P:heart trabecula formation"/>
    <property type="evidence" value="ECO:0007669"/>
    <property type="project" value="TreeGrafter"/>
</dbReference>
<dbReference type="GO" id="GO:0043236">
    <property type="term" value="F:laminin binding"/>
    <property type="evidence" value="ECO:0007669"/>
    <property type="project" value="TreeGrafter"/>
</dbReference>
<dbReference type="InterPro" id="IPR017981">
    <property type="entry name" value="GPCR_2-like_7TM"/>
</dbReference>
<dbReference type="InterPro" id="IPR046338">
    <property type="entry name" value="GAIN_dom_sf"/>
</dbReference>
<evidence type="ECO:0000256" key="17">
    <source>
        <dbReference type="SAM" id="Phobius"/>
    </source>
</evidence>
<keyword evidence="5" id="KW-0732">Signal</keyword>
<dbReference type="PANTHER" id="PTHR12011:SF290">
    <property type="entry name" value="ADHESION G-PROTEIN COUPLED RECEPTOR G6"/>
    <property type="match status" value="1"/>
</dbReference>
<dbReference type="InterPro" id="IPR035914">
    <property type="entry name" value="Sperma_CUB_dom_sf"/>
</dbReference>
<evidence type="ECO:0000259" key="21">
    <source>
        <dbReference type="PROSITE" id="PS51828"/>
    </source>
</evidence>
<evidence type="ECO:0000256" key="12">
    <source>
        <dbReference type="ARBA" id="ARBA00023224"/>
    </source>
</evidence>
<dbReference type="Pfam" id="PF00002">
    <property type="entry name" value="7tm_2"/>
    <property type="match status" value="1"/>
</dbReference>
<dbReference type="Gene3D" id="1.20.1070.10">
    <property type="entry name" value="Rhodopsin 7-helix transmembrane proteins"/>
    <property type="match status" value="1"/>
</dbReference>
<organism evidence="22 23">
    <name type="scientific">Tetraodon nigroviridis</name>
    <name type="common">Spotted green pufferfish</name>
    <name type="synonym">Chelonodon nigroviridis</name>
    <dbReference type="NCBI Taxonomy" id="99883"/>
    <lineage>
        <taxon>Eukaryota</taxon>
        <taxon>Metazoa</taxon>
        <taxon>Chordata</taxon>
        <taxon>Craniata</taxon>
        <taxon>Vertebrata</taxon>
        <taxon>Euteleostomi</taxon>
        <taxon>Actinopterygii</taxon>
        <taxon>Neopterygii</taxon>
        <taxon>Teleostei</taxon>
        <taxon>Neoteleostei</taxon>
        <taxon>Acanthomorphata</taxon>
        <taxon>Eupercaria</taxon>
        <taxon>Tetraodontiformes</taxon>
        <taxon>Tetradontoidea</taxon>
        <taxon>Tetraodontidae</taxon>
        <taxon>Tetraodon</taxon>
    </lineage>
</organism>
<dbReference type="InterPro" id="IPR001759">
    <property type="entry name" value="PTX_dom"/>
</dbReference>
<feature type="transmembrane region" description="Helical" evidence="17">
    <location>
        <begin position="855"/>
        <end position="874"/>
    </location>
</feature>
<dbReference type="OMA" id="AVHHPIC"/>
<dbReference type="PROSITE" id="PS01180">
    <property type="entry name" value="CUB"/>
    <property type="match status" value="1"/>
</dbReference>
<keyword evidence="6 17" id="KW-1133">Transmembrane helix</keyword>
<dbReference type="InterPro" id="IPR013320">
    <property type="entry name" value="ConA-like_dom_sf"/>
</dbReference>
<dbReference type="Proteomes" id="UP000007303">
    <property type="component" value="Unassembled WGS sequence"/>
</dbReference>
<dbReference type="Pfam" id="PF25307">
    <property type="entry name" value="SEA_Gpr126"/>
    <property type="match status" value="1"/>
</dbReference>
<dbReference type="CDD" id="cd00041">
    <property type="entry name" value="CUB"/>
    <property type="match status" value="1"/>
</dbReference>
<dbReference type="PROSITE" id="PS50261">
    <property type="entry name" value="G_PROTEIN_RECEP_F2_4"/>
    <property type="match status" value="1"/>
</dbReference>
<reference evidence="22" key="2">
    <citation type="submission" date="2025-08" db="UniProtKB">
        <authorList>
            <consortium name="Ensembl"/>
        </authorList>
    </citation>
    <scope>IDENTIFICATION</scope>
</reference>
<evidence type="ECO:0000256" key="5">
    <source>
        <dbReference type="ARBA" id="ARBA00022729"/>
    </source>
</evidence>
<evidence type="ECO:0000256" key="10">
    <source>
        <dbReference type="ARBA" id="ARBA00023170"/>
    </source>
</evidence>
<evidence type="ECO:0000256" key="13">
    <source>
        <dbReference type="ARBA" id="ARBA00069922"/>
    </source>
</evidence>
<feature type="domain" description="CUB" evidence="18">
    <location>
        <begin position="4"/>
        <end position="112"/>
    </location>
</feature>
<feature type="domain" description="GAIN-B" evidence="19">
    <location>
        <begin position="619"/>
        <end position="804"/>
    </location>
</feature>
<dbReference type="SUPFAM" id="SSF49899">
    <property type="entry name" value="Concanavalin A-like lectins/glucanases"/>
    <property type="match status" value="1"/>
</dbReference>
<dbReference type="Pfam" id="PF00431">
    <property type="entry name" value="CUB"/>
    <property type="match status" value="1"/>
</dbReference>
<protein>
    <recommendedName>
        <fullName evidence="13">Adhesion G-protein coupled receptor G6</fullName>
    </recommendedName>
    <alternativeName>
        <fullName evidence="14">G-protein coupled receptor 126</fullName>
    </alternativeName>
</protein>
<keyword evidence="8 17" id="KW-0472">Membrane</keyword>
<keyword evidence="4 17" id="KW-0812">Transmembrane</keyword>
<reference evidence="22" key="3">
    <citation type="submission" date="2025-09" db="UniProtKB">
        <authorList>
            <consortium name="Ensembl"/>
        </authorList>
    </citation>
    <scope>IDENTIFICATION</scope>
</reference>
<dbReference type="Pfam" id="PF26574">
    <property type="entry name" value="GAIN_ADGRG2"/>
    <property type="match status" value="1"/>
</dbReference>
<evidence type="ECO:0000256" key="15">
    <source>
        <dbReference type="PROSITE-ProRule" id="PRU00059"/>
    </source>
</evidence>
<dbReference type="PROSITE" id="PS00650">
    <property type="entry name" value="G_PROTEIN_RECEP_F2_2"/>
    <property type="match status" value="1"/>
</dbReference>
<dbReference type="InterPro" id="IPR000203">
    <property type="entry name" value="GPS"/>
</dbReference>
<feature type="transmembrane region" description="Helical" evidence="17">
    <location>
        <begin position="924"/>
        <end position="945"/>
    </location>
</feature>
<feature type="transmembrane region" description="Helical" evidence="17">
    <location>
        <begin position="1048"/>
        <end position="1071"/>
    </location>
</feature>
<dbReference type="Gene3D" id="2.60.220.50">
    <property type="match status" value="1"/>
</dbReference>
<accession>H3C3V5</accession>
<evidence type="ECO:0000259" key="18">
    <source>
        <dbReference type="PROSITE" id="PS01180"/>
    </source>
</evidence>
<dbReference type="SMART" id="SM00159">
    <property type="entry name" value="PTX"/>
    <property type="match status" value="1"/>
</dbReference>
<dbReference type="Ensembl" id="ENSTNIT00000000054.1">
    <property type="protein sequence ID" value="ENSTNIP00000002924.1"/>
    <property type="gene ID" value="ENSTNIG00000006023.1"/>
</dbReference>
<dbReference type="Pfam" id="PF00354">
    <property type="entry name" value="Pentaxin"/>
    <property type="match status" value="1"/>
</dbReference>
<dbReference type="GO" id="GO:0005886">
    <property type="term" value="C:plasma membrane"/>
    <property type="evidence" value="ECO:0007669"/>
    <property type="project" value="UniProtKB-SubCell"/>
</dbReference>
<evidence type="ECO:0000256" key="2">
    <source>
        <dbReference type="ARBA" id="ARBA00007343"/>
    </source>
</evidence>
<dbReference type="InterPro" id="IPR000832">
    <property type="entry name" value="GPCR_2_secretin-like"/>
</dbReference>
<comment type="caution">
    <text evidence="15">Lacks conserved residue(s) required for the propagation of feature annotation.</text>
</comment>
<dbReference type="PROSITE" id="PS51828">
    <property type="entry name" value="PTX_2"/>
    <property type="match status" value="1"/>
</dbReference>
<keyword evidence="12" id="KW-0807">Transducer</keyword>
<dbReference type="GO" id="GO:0007166">
    <property type="term" value="P:cell surface receptor signaling pathway"/>
    <property type="evidence" value="ECO:0007669"/>
    <property type="project" value="InterPro"/>
</dbReference>
<feature type="compositionally biased region" description="Polar residues" evidence="16">
    <location>
        <begin position="1151"/>
        <end position="1165"/>
    </location>
</feature>
<feature type="region of interest" description="Disordered" evidence="16">
    <location>
        <begin position="327"/>
        <end position="349"/>
    </location>
</feature>
<dbReference type="InterPro" id="IPR058857">
    <property type="entry name" value="GAIN_ADGRG2/6"/>
</dbReference>
<proteinExistence type="inferred from homology"/>
<feature type="transmembrane region" description="Helical" evidence="17">
    <location>
        <begin position="1023"/>
        <end position="1042"/>
    </location>
</feature>
<dbReference type="GO" id="GO:0022011">
    <property type="term" value="P:myelination in peripheral nervous system"/>
    <property type="evidence" value="ECO:0007669"/>
    <property type="project" value="TreeGrafter"/>
</dbReference>
<evidence type="ECO:0000256" key="3">
    <source>
        <dbReference type="ARBA" id="ARBA00022475"/>
    </source>
</evidence>
<dbReference type="GeneTree" id="ENSGT00940000155621"/>
<dbReference type="Gene3D" id="2.60.120.290">
    <property type="entry name" value="Spermadhesin, CUB domain"/>
    <property type="match status" value="1"/>
</dbReference>
<evidence type="ECO:0000256" key="4">
    <source>
        <dbReference type="ARBA" id="ARBA00022692"/>
    </source>
</evidence>
<dbReference type="SUPFAM" id="SSF49854">
    <property type="entry name" value="Spermadhesin, CUB domain"/>
    <property type="match status" value="1"/>
</dbReference>
<dbReference type="InParanoid" id="H3C3V5"/>
<evidence type="ECO:0000256" key="14">
    <source>
        <dbReference type="ARBA" id="ARBA00082039"/>
    </source>
</evidence>
<comment type="similarity">
    <text evidence="2">Belongs to the G-protein coupled receptor 2 family. Adhesion G-protein coupled receptor (ADGR) subfamily.</text>
</comment>
<dbReference type="PROSITE" id="PS50221">
    <property type="entry name" value="GAIN_B"/>
    <property type="match status" value="1"/>
</dbReference>
<feature type="domain" description="G-protein coupled receptors family 2 profile 2" evidence="20">
    <location>
        <begin position="818"/>
        <end position="1072"/>
    </location>
</feature>
<evidence type="ECO:0000256" key="16">
    <source>
        <dbReference type="SAM" id="MobiDB-lite"/>
    </source>
</evidence>
<evidence type="ECO:0000313" key="23">
    <source>
        <dbReference type="Proteomes" id="UP000007303"/>
    </source>
</evidence>
<feature type="transmembrane region" description="Helical" evidence="17">
    <location>
        <begin position="980"/>
        <end position="1002"/>
    </location>
</feature>
<evidence type="ECO:0000313" key="22">
    <source>
        <dbReference type="Ensembl" id="ENSTNIP00000002924.1"/>
    </source>
</evidence>
<dbReference type="InterPro" id="IPR057244">
    <property type="entry name" value="GAIN_B"/>
</dbReference>
<reference evidence="23" key="1">
    <citation type="journal article" date="2004" name="Nature">
        <title>Genome duplication in the teleost fish Tetraodon nigroviridis reveals the early vertebrate proto-karyotype.</title>
        <authorList>
            <person name="Jaillon O."/>
            <person name="Aury J.-M."/>
            <person name="Brunet F."/>
            <person name="Petit J.-L."/>
            <person name="Stange-Thomann N."/>
            <person name="Mauceli E."/>
            <person name="Bouneau L."/>
            <person name="Fischer C."/>
            <person name="Ozouf-Costaz C."/>
            <person name="Bernot A."/>
            <person name="Nicaud S."/>
            <person name="Jaffe D."/>
            <person name="Fisher S."/>
            <person name="Lutfalla G."/>
            <person name="Dossat C."/>
            <person name="Segurens B."/>
            <person name="Dasilva C."/>
            <person name="Salanoubat M."/>
            <person name="Levy M."/>
            <person name="Boudet N."/>
            <person name="Castellano S."/>
            <person name="Anthouard V."/>
            <person name="Jubin C."/>
            <person name="Castelli V."/>
            <person name="Katinka M."/>
            <person name="Vacherie B."/>
            <person name="Biemont C."/>
            <person name="Skalli Z."/>
            <person name="Cattolico L."/>
            <person name="Poulain J."/>
            <person name="De Berardinis V."/>
            <person name="Cruaud C."/>
            <person name="Duprat S."/>
            <person name="Brottier P."/>
            <person name="Coutanceau J.-P."/>
            <person name="Gouzy J."/>
            <person name="Parra G."/>
            <person name="Lardier G."/>
            <person name="Chapple C."/>
            <person name="McKernan K.J."/>
            <person name="McEwan P."/>
            <person name="Bosak S."/>
            <person name="Kellis M."/>
            <person name="Volff J.-N."/>
            <person name="Guigo R."/>
            <person name="Zody M.C."/>
            <person name="Mesirov J."/>
            <person name="Lindblad-Toh K."/>
            <person name="Birren B."/>
            <person name="Nusbaum C."/>
            <person name="Kahn D."/>
            <person name="Robinson-Rechavi M."/>
            <person name="Laudet V."/>
            <person name="Schachter V."/>
            <person name="Quetier F."/>
            <person name="Saurin W."/>
            <person name="Scarpelli C."/>
            <person name="Wincker P."/>
            <person name="Lander E.S."/>
            <person name="Weissenbach J."/>
            <person name="Roest Crollius H."/>
        </authorList>
    </citation>
    <scope>NUCLEOTIDE SEQUENCE [LARGE SCALE GENOMIC DNA]</scope>
</reference>
<dbReference type="InterPro" id="IPR057333">
    <property type="entry name" value="SEA_Gpr126"/>
</dbReference>